<protein>
    <submittedName>
        <fullName evidence="1">Uncharacterized protein</fullName>
    </submittedName>
</protein>
<evidence type="ECO:0000313" key="1">
    <source>
        <dbReference type="EMBL" id="KIO74376.1"/>
    </source>
</evidence>
<gene>
    <name evidence="1" type="ORF">B4167_1504</name>
</gene>
<dbReference type="EMBL" id="JXLU01000004">
    <property type="protein sequence ID" value="KIO74376.1"/>
    <property type="molecule type" value="Genomic_DNA"/>
</dbReference>
<dbReference type="AlphaFoldDB" id="A0ABD4ABH1"/>
<name>A0ABD4ABH1_9BACI</name>
<sequence length="108" mass="12504">MIFSSVIGLGLVMSTTPSVNVNYYEVSNIKYAFNSSHLSELWKENNFMFFDKEIIHDIDMDEEMIDSLRQSDIPELNIEEKLHVSLKESTLPILPVEIDDDLLNLEDH</sequence>
<accession>A0ABD4ABH1</accession>
<dbReference type="RefSeq" id="WP_041901902.1">
    <property type="nucleotide sequence ID" value="NZ_JAJCHI010000015.1"/>
</dbReference>
<evidence type="ECO:0000313" key="2">
    <source>
        <dbReference type="Proteomes" id="UP000032076"/>
    </source>
</evidence>
<proteinExistence type="predicted"/>
<comment type="caution">
    <text evidence="1">The sequence shown here is derived from an EMBL/GenBank/DDBJ whole genome shotgun (WGS) entry which is preliminary data.</text>
</comment>
<dbReference type="Proteomes" id="UP000032076">
    <property type="component" value="Unassembled WGS sequence"/>
</dbReference>
<organism evidence="1 2">
    <name type="scientific">Caldibacillus thermoamylovorans</name>
    <dbReference type="NCBI Taxonomy" id="35841"/>
    <lineage>
        <taxon>Bacteria</taxon>
        <taxon>Bacillati</taxon>
        <taxon>Bacillota</taxon>
        <taxon>Bacilli</taxon>
        <taxon>Bacillales</taxon>
        <taxon>Bacillaceae</taxon>
        <taxon>Caldibacillus</taxon>
    </lineage>
</organism>
<reference evidence="1 2" key="1">
    <citation type="submission" date="2015-01" db="EMBL/GenBank/DDBJ databases">
        <title>Draft Genome Sequences of Four Bacillus thermoamylovorans Strains, Isolated From Food Products.</title>
        <authorList>
            <person name="Krawcyk A.O."/>
            <person name="Berendsen E.M."/>
            <person name="Eijlander R.T."/>
            <person name="de Jong A."/>
            <person name="Wells-Bennik M."/>
            <person name="Kuipers O.P."/>
        </authorList>
    </citation>
    <scope>NUCLEOTIDE SEQUENCE [LARGE SCALE GENOMIC DNA]</scope>
    <source>
        <strain evidence="1 2">B4167</strain>
    </source>
</reference>